<reference evidence="4" key="1">
    <citation type="submission" date="2025-08" db="UniProtKB">
        <authorList>
            <consortium name="RefSeq"/>
        </authorList>
    </citation>
    <scope>IDENTIFICATION</scope>
    <source>
        <strain evidence="4">Airmid</strain>
    </source>
</reference>
<proteinExistence type="predicted"/>
<keyword evidence="1" id="KW-0378">Hydrolase</keyword>
<dbReference type="AlphaFoldDB" id="A0A6P6Y7B2"/>
<dbReference type="SUPFAM" id="SSF52540">
    <property type="entry name" value="P-loop containing nucleoside triphosphate hydrolases"/>
    <property type="match status" value="1"/>
</dbReference>
<name>A0A6P6Y7B2_DERPT</name>
<dbReference type="RefSeq" id="XP_027201287.1">
    <property type="nucleotide sequence ID" value="XM_027345486.1"/>
</dbReference>
<evidence type="ECO:0000313" key="3">
    <source>
        <dbReference type="Proteomes" id="UP000515146"/>
    </source>
</evidence>
<evidence type="ECO:0000259" key="2">
    <source>
        <dbReference type="Pfam" id="PF00176"/>
    </source>
</evidence>
<feature type="domain" description="SNF2 N-terminal" evidence="2">
    <location>
        <begin position="5"/>
        <end position="55"/>
    </location>
</feature>
<dbReference type="Proteomes" id="UP000515146">
    <property type="component" value="Unplaced"/>
</dbReference>
<dbReference type="Gene3D" id="3.40.50.10810">
    <property type="entry name" value="Tandem AAA-ATPase domain"/>
    <property type="match status" value="1"/>
</dbReference>
<dbReference type="GO" id="GO:0005524">
    <property type="term" value="F:ATP binding"/>
    <property type="evidence" value="ECO:0007669"/>
    <property type="project" value="InterPro"/>
</dbReference>
<accession>A0A6P6Y7B2</accession>
<dbReference type="InterPro" id="IPR027417">
    <property type="entry name" value="P-loop_NTPase"/>
</dbReference>
<dbReference type="KEGG" id="dpte:113795292"/>
<dbReference type="PANTHER" id="PTHR45766:SF6">
    <property type="entry name" value="SWI_SNF-RELATED MATRIX-ASSOCIATED ACTIN-DEPENDENT REGULATOR OF CHROMATIN SUBFAMILY A-LIKE PROTEIN 1"/>
    <property type="match status" value="1"/>
</dbReference>
<dbReference type="GO" id="GO:0043596">
    <property type="term" value="C:nuclear replication fork"/>
    <property type="evidence" value="ECO:0007669"/>
    <property type="project" value="TreeGrafter"/>
</dbReference>
<organism evidence="3 4">
    <name type="scientific">Dermatophagoides pteronyssinus</name>
    <name type="common">European house dust mite</name>
    <dbReference type="NCBI Taxonomy" id="6956"/>
    <lineage>
        <taxon>Eukaryota</taxon>
        <taxon>Metazoa</taxon>
        <taxon>Ecdysozoa</taxon>
        <taxon>Arthropoda</taxon>
        <taxon>Chelicerata</taxon>
        <taxon>Arachnida</taxon>
        <taxon>Acari</taxon>
        <taxon>Acariformes</taxon>
        <taxon>Sarcoptiformes</taxon>
        <taxon>Astigmata</taxon>
        <taxon>Psoroptidia</taxon>
        <taxon>Analgoidea</taxon>
        <taxon>Pyroglyphidae</taxon>
        <taxon>Dermatophagoidinae</taxon>
        <taxon>Dermatophagoides</taxon>
    </lineage>
</organism>
<protein>
    <submittedName>
        <fullName evidence="4">SWI/SNF-related matrix-associated actin-dependent regulator of chromatin subfamily A-like protein 1</fullName>
    </submittedName>
</protein>
<evidence type="ECO:0000256" key="1">
    <source>
        <dbReference type="ARBA" id="ARBA00022801"/>
    </source>
</evidence>
<dbReference type="GO" id="GO:0031297">
    <property type="term" value="P:replication fork processing"/>
    <property type="evidence" value="ECO:0007669"/>
    <property type="project" value="TreeGrafter"/>
</dbReference>
<dbReference type="PANTHER" id="PTHR45766">
    <property type="entry name" value="DNA ANNEALING HELICASE AND ENDONUCLEASE ZRANB3 FAMILY MEMBER"/>
    <property type="match status" value="1"/>
</dbReference>
<dbReference type="InterPro" id="IPR000330">
    <property type="entry name" value="SNF2_N"/>
</dbReference>
<dbReference type="GO" id="GO:0016787">
    <property type="term" value="F:hydrolase activity"/>
    <property type="evidence" value="ECO:0007669"/>
    <property type="project" value="UniProtKB-KW"/>
</dbReference>
<dbReference type="InParanoid" id="A0A6P6Y7B2"/>
<keyword evidence="3" id="KW-1185">Reference proteome</keyword>
<dbReference type="GO" id="GO:0006281">
    <property type="term" value="P:DNA repair"/>
    <property type="evidence" value="ECO:0007669"/>
    <property type="project" value="TreeGrafter"/>
</dbReference>
<dbReference type="Pfam" id="PF00176">
    <property type="entry name" value="SNF2-rel_dom"/>
    <property type="match status" value="1"/>
</dbReference>
<evidence type="ECO:0000313" key="4">
    <source>
        <dbReference type="RefSeq" id="XP_027201287.1"/>
    </source>
</evidence>
<feature type="non-terminal residue" evidence="4">
    <location>
        <position position="105"/>
    </location>
</feature>
<dbReference type="InterPro" id="IPR038718">
    <property type="entry name" value="SNF2-like_sf"/>
</dbReference>
<gene>
    <name evidence="4" type="primary">LOC113795292</name>
</gene>
<feature type="non-terminal residue" evidence="4">
    <location>
        <position position="1"/>
    </location>
</feature>
<dbReference type="OrthoDB" id="2801544at2759"/>
<sequence length="105" mass="12064">QLKPFQRRAVDFCISRRGRMFLADEMGLGKTLQAIACCAHYRKDWPLLVICPCSLRLQQLERVILLSGTPALNKPVELHSQLQLLFAELYWVPGVLIQAEDRVCR</sequence>